<accession>A0A0F9UJ18</accession>
<evidence type="ECO:0000313" key="2">
    <source>
        <dbReference type="EMBL" id="KKN91664.1"/>
    </source>
</evidence>
<proteinExistence type="inferred from homology"/>
<dbReference type="AlphaFoldDB" id="A0A0F9UJ18"/>
<dbReference type="Pfam" id="PF00343">
    <property type="entry name" value="Phosphorylase"/>
    <property type="match status" value="1"/>
</dbReference>
<dbReference type="GO" id="GO:0008184">
    <property type="term" value="F:glycogen phosphorylase activity"/>
    <property type="evidence" value="ECO:0007669"/>
    <property type="project" value="InterPro"/>
</dbReference>
<dbReference type="EMBL" id="LAZR01000101">
    <property type="protein sequence ID" value="KKN91664.1"/>
    <property type="molecule type" value="Genomic_DNA"/>
</dbReference>
<reference evidence="2" key="1">
    <citation type="journal article" date="2015" name="Nature">
        <title>Complex archaea that bridge the gap between prokaryotes and eukaryotes.</title>
        <authorList>
            <person name="Spang A."/>
            <person name="Saw J.H."/>
            <person name="Jorgensen S.L."/>
            <person name="Zaremba-Niedzwiedzka K."/>
            <person name="Martijn J."/>
            <person name="Lind A.E."/>
            <person name="van Eijk R."/>
            <person name="Schleper C."/>
            <person name="Guy L."/>
            <person name="Ettema T.J."/>
        </authorList>
    </citation>
    <scope>NUCLEOTIDE SEQUENCE</scope>
</reference>
<gene>
    <name evidence="2" type="ORF">LCGC14_0215460</name>
</gene>
<dbReference type="PANTHER" id="PTHR42655:SF1">
    <property type="entry name" value="GLYCOGEN PHOSPHORYLASE"/>
    <property type="match status" value="1"/>
</dbReference>
<dbReference type="InterPro" id="IPR011834">
    <property type="entry name" value="Agluc_phsphrylas"/>
</dbReference>
<comment type="caution">
    <text evidence="2">The sequence shown here is derived from an EMBL/GenBank/DDBJ whole genome shotgun (WGS) entry which is preliminary data.</text>
</comment>
<name>A0A0F9UJ18_9ZZZZ</name>
<dbReference type="PANTHER" id="PTHR42655">
    <property type="entry name" value="GLYCOGEN PHOSPHORYLASE"/>
    <property type="match status" value="1"/>
</dbReference>
<dbReference type="GO" id="GO:0005975">
    <property type="term" value="P:carbohydrate metabolic process"/>
    <property type="evidence" value="ECO:0007669"/>
    <property type="project" value="InterPro"/>
</dbReference>
<organism evidence="2">
    <name type="scientific">marine sediment metagenome</name>
    <dbReference type="NCBI Taxonomy" id="412755"/>
    <lineage>
        <taxon>unclassified sequences</taxon>
        <taxon>metagenomes</taxon>
        <taxon>ecological metagenomes</taxon>
    </lineage>
</organism>
<dbReference type="GO" id="GO:0030170">
    <property type="term" value="F:pyridoxal phosphate binding"/>
    <property type="evidence" value="ECO:0007669"/>
    <property type="project" value="InterPro"/>
</dbReference>
<dbReference type="Gene3D" id="3.40.50.2000">
    <property type="entry name" value="Glycogen Phosphorylase B"/>
    <property type="match status" value="2"/>
</dbReference>
<sequence>MSAYDKWGHPYEIDQRYAKRVAYFSMEFAIDQALKIYSGGLGFLAGSHMRSAHDLRQNMIGIGMLWSFGYYDQVRNEDQALRVHFQRKFYPFLLDSGITVKVTVNHHPVYVKAMYLPAHVFGTVPMYLLTTDIPENDYLAQTITHRLYDAEHSARVAQSIVLGIGGAKVVEALGGADIYHMNEAHALPMAFQLVEQIGDIDEVSKRVVLTTHTPELAGNQEHETSFLQEMGYFNNISFDNMVRMTGMDGPVFSHTLAALRVAKVSNAVSQLHGVVSNAMWAGNEGICEIKAITNAQNARFWQDSTLRTALKENDDQLLIDRKKQMKEQLFKVVADQTGKLFDKDTLTIVWARRFASYKRANLLTRDIYRFSQLIERIDKPVQVIWAGKPYPFDHGAIEMFDSLVKFSYKEANFAVLTGYEIELSRLLKQGADVWLNTPRRPREASGTSGMTAAMNGAVNLSISDGWIPEFAKDGVNCFVIPVTDADLPEDVQDETDYQNLMHIIENKVVELYYNNHAEWLSVMKNGMTDVVPFFDSDRMAHQYYEMLYNI</sequence>
<protein>
    <recommendedName>
        <fullName evidence="3">DUF3417 domain-containing protein</fullName>
    </recommendedName>
</protein>
<dbReference type="SUPFAM" id="SSF53756">
    <property type="entry name" value="UDP-Glycosyltransferase/glycogen phosphorylase"/>
    <property type="match status" value="1"/>
</dbReference>
<dbReference type="NCBIfam" id="TIGR02094">
    <property type="entry name" value="more_P_ylases"/>
    <property type="match status" value="2"/>
</dbReference>
<evidence type="ECO:0000256" key="1">
    <source>
        <dbReference type="ARBA" id="ARBA00006047"/>
    </source>
</evidence>
<dbReference type="InterPro" id="IPR052182">
    <property type="entry name" value="Glycogen/Maltodextrin_Phosph"/>
</dbReference>
<evidence type="ECO:0008006" key="3">
    <source>
        <dbReference type="Google" id="ProtNLM"/>
    </source>
</evidence>
<dbReference type="InterPro" id="IPR000811">
    <property type="entry name" value="Glyco_trans_35"/>
</dbReference>
<comment type="similarity">
    <text evidence="1">Belongs to the glycogen phosphorylase family.</text>
</comment>